<comment type="caution">
    <text evidence="17">The sequence shown here is derived from an EMBL/GenBank/DDBJ whole genome shotgun (WGS) entry which is preliminary data.</text>
</comment>
<dbReference type="GO" id="GO:0005886">
    <property type="term" value="C:plasma membrane"/>
    <property type="evidence" value="ECO:0007669"/>
    <property type="project" value="UniProtKB-SubCell"/>
</dbReference>
<feature type="domain" description="ILEI/PANDER" evidence="15">
    <location>
        <begin position="1166"/>
        <end position="1254"/>
    </location>
</feature>
<gene>
    <name evidence="17" type="ORF">HK099_003040</name>
</gene>
<feature type="domain" description="GH15-like" evidence="14">
    <location>
        <begin position="7"/>
        <end position="1033"/>
    </location>
</feature>
<keyword evidence="10" id="KW-0119">Carbohydrate metabolism</keyword>
<evidence type="ECO:0000259" key="14">
    <source>
        <dbReference type="Pfam" id="PF00723"/>
    </source>
</evidence>
<dbReference type="Pfam" id="PF19292">
    <property type="entry name" value="KPBB_C"/>
    <property type="match status" value="1"/>
</dbReference>
<dbReference type="InterPro" id="IPR008928">
    <property type="entry name" value="6-hairpin_glycosidase_sf"/>
</dbReference>
<dbReference type="InterPro" id="IPR012341">
    <property type="entry name" value="6hp_glycosidase-like_sf"/>
</dbReference>
<keyword evidence="11" id="KW-0449">Lipoprotein</keyword>
<keyword evidence="5" id="KW-1003">Cell membrane</keyword>
<comment type="function">
    <text evidence="1">Phosphorylase b kinase catalyzes the phosphorylation of serine in certain substrates, including troponin I. The alpha chain may bind calmodulin.</text>
</comment>
<keyword evidence="18" id="KW-1185">Reference proteome</keyword>
<evidence type="ECO:0000313" key="17">
    <source>
        <dbReference type="EMBL" id="KAJ3221856.1"/>
    </source>
</evidence>
<dbReference type="GO" id="GO:0005516">
    <property type="term" value="F:calmodulin binding"/>
    <property type="evidence" value="ECO:0007669"/>
    <property type="project" value="UniProtKB-KW"/>
</dbReference>
<evidence type="ECO:0000256" key="3">
    <source>
        <dbReference type="ARBA" id="ARBA00005131"/>
    </source>
</evidence>
<evidence type="ECO:0000256" key="11">
    <source>
        <dbReference type="ARBA" id="ARBA00023288"/>
    </source>
</evidence>
<dbReference type="FunFam" id="1.50.10.10:FF:000004">
    <property type="entry name" value="Phosphorylase b kinase regulatory subunit"/>
    <property type="match status" value="1"/>
</dbReference>
<name>A0AAD5U6J9_9FUNG</name>
<dbReference type="Gene3D" id="1.50.10.10">
    <property type="match status" value="1"/>
</dbReference>
<evidence type="ECO:0000313" key="18">
    <source>
        <dbReference type="Proteomes" id="UP001211065"/>
    </source>
</evidence>
<dbReference type="Pfam" id="PF00723">
    <property type="entry name" value="Glyco_hydro_15"/>
    <property type="match status" value="1"/>
</dbReference>
<dbReference type="GO" id="GO:0005964">
    <property type="term" value="C:phosphorylase kinase complex"/>
    <property type="evidence" value="ECO:0007669"/>
    <property type="project" value="TreeGrafter"/>
</dbReference>
<sequence>MGARSNLDSYFKEVNSIILSKQNPATGLIPASVAITSHGNYTDAWVRDNVYSIMAPWALSLAYKRIDDDLGRAYELENATIKCMRGLLVSMIKQSRKVEIFKNTQRVEDALHAKYNTKTGATVVGDSEWGHLQIDATSIFLLMLAQMTASGLNIIYTLDEVNFVQNLVFYVEQLSNFTLLGAYRTPDYGIWERGNKMNHGTPELNSSSIGMAVAALQAINGINLFGARGGPASVIHVLPDEIIRNYTTLHSALPRESNSKEVDAALLSVISFPAFAIHDVKLIEKTRNEIIRKLEGNYGCKRFLRDGHQCILEDTNRLHYEPSELKIFEDIECEWPLFFTYLVLDGLFFDNSAQVQKYMKKLSPLSVDSSNVPQYSRTVQSEKSKPISERGRRHSFTKKNLPPDHMTLVPELYIVPSNCVEAEKKNPKSQKRIPNENIPLVWAQSLKIVGNLVHEKLIDTADLDPLGKRFLPYMHKKGSDVVVQVVLLAENQELQSKMAMFGLETQTIESCNPITISSPSALRDAFFTLGENTKLGLTGRPKRPVGTLSTCRLYRCQGRLYSFLPHFMDREEFYLVSDNDYLVSVIEQELAFIKFNWVGTGRPTMCILLTNDMLKFKSDLTSSQANRKWNNNSSYPGKRNLLDFMMTLRSGVVGGVRVRVGRLGEMVNTACIESLDFLVSTDNGDVEDWHAVLKSDEIKVGFGKTLNLDTRETSEVASRASTPGRSNSVKPRRNTSIYRKKSGDFSHYALKSPISPSLASPFFSDLDFKLNDHVEGYSVIGEYLLTVLYFRSILHPTRSKANSPTRMSAKDNNVEKAEIATRLVTKAADGVKEEKDVSPASLLFPNKPGNIITSDLEETLHEDDSELSLDMLSLTLNDRSNLKNAIKILRSSSNLYDQIDILHYIHSCEGDNYKIPHLDTVSALLEEVYVKAMYLKRWSIVRQAAGLLKKVVNNLAINVSDLLIRQKPVTVGFGDLECFISSPLPPAKLVDLIYRHCTSDVREAPLVMEVLTYLGSFIRSSNEVLEGIMRIRTHFFIIAMREEISRMKGCDEEEAIEQLMQVTVIISNWFLKYLKMSPFEIKSLLGQVLSSPEHCNLTSDPAGATFSTAARWKQIHLQNTGLAQSSGLPNRLTIRAQSGGFAAGNFAKIEVLLDDKLQEVPITFNRGLNITVLDPLDGVVVETASFDSHSSADESDEFANMVEWLDTGMLAVIISKDDCTENITEAAKSACETLGSKIIRDLKYRDSWCLIGEKLINGYGKESHASATSGKPAAEIEVCFNLTERRNAVFNSLPARANSMGKNLNLAAINLFLPSHGRWLRKRKNDGALNRVSPRFYPKVWQVLSLCEGILIGKEFLPRDPTISEKTPEEFSFGLQFERLLDVIKDPAERQMAVDCLVVISRLCKNNPDADINPGPLDVLAIIKKATRLYWEHWVKEGNNGAEELAEEYAKSQLMNDIQSPTQAPNTLFRTALGIVDTSYEENELFARRLFFDLSQKGKEGSMAHLAVAAGECFFKGSLQLQVEYQC</sequence>
<keyword evidence="12" id="KW-0636">Prenylation</keyword>
<evidence type="ECO:0000256" key="6">
    <source>
        <dbReference type="ARBA" id="ARBA00022553"/>
    </source>
</evidence>
<dbReference type="InterPro" id="IPR045583">
    <property type="entry name" value="KPBA/B_C"/>
</dbReference>
<feature type="domain" description="Phosphorylase b kinase regulatory subunit alpha/beta C-terminal" evidence="16">
    <location>
        <begin position="1314"/>
        <end position="1440"/>
    </location>
</feature>
<dbReference type="PANTHER" id="PTHR10749:SF8">
    <property type="entry name" value="PHOSPHORYLASE B KINASE REGULATORY SUBUNIT BETA"/>
    <property type="match status" value="1"/>
</dbReference>
<comment type="similarity">
    <text evidence="4">Belongs to the phosphorylase b kinase regulatory chain family.</text>
</comment>
<evidence type="ECO:0000256" key="1">
    <source>
        <dbReference type="ARBA" id="ARBA00002837"/>
    </source>
</evidence>
<dbReference type="PROSITE" id="PS52031">
    <property type="entry name" value="GG_LECTIN"/>
    <property type="match status" value="1"/>
</dbReference>
<keyword evidence="7" id="KW-0321">Glycogen metabolism</keyword>
<dbReference type="SUPFAM" id="SSF48208">
    <property type="entry name" value="Six-hairpin glycosidases"/>
    <property type="match status" value="1"/>
</dbReference>
<evidence type="ECO:0008006" key="19">
    <source>
        <dbReference type="Google" id="ProtNLM"/>
    </source>
</evidence>
<proteinExistence type="inferred from homology"/>
<comment type="pathway">
    <text evidence="3">Glycan biosynthesis; glycogen metabolism.</text>
</comment>
<evidence type="ECO:0000256" key="2">
    <source>
        <dbReference type="ARBA" id="ARBA00004342"/>
    </source>
</evidence>
<feature type="compositionally biased region" description="Basic and acidic residues" evidence="13">
    <location>
        <begin position="380"/>
        <end position="390"/>
    </location>
</feature>
<dbReference type="GO" id="GO:0005977">
    <property type="term" value="P:glycogen metabolic process"/>
    <property type="evidence" value="ECO:0007669"/>
    <property type="project" value="UniProtKB-KW"/>
</dbReference>
<evidence type="ECO:0000256" key="8">
    <source>
        <dbReference type="ARBA" id="ARBA00022860"/>
    </source>
</evidence>
<protein>
    <recommendedName>
        <fullName evidence="19">Phosphorylase b kinase regulatory subunit</fullName>
    </recommendedName>
</protein>
<dbReference type="InterPro" id="IPR011613">
    <property type="entry name" value="GH15-like"/>
</dbReference>
<dbReference type="PANTHER" id="PTHR10749">
    <property type="entry name" value="PHOSPHORYLASE B KINASE REGULATORY SUBUNIT"/>
    <property type="match status" value="1"/>
</dbReference>
<evidence type="ECO:0000256" key="10">
    <source>
        <dbReference type="ARBA" id="ARBA00023277"/>
    </source>
</evidence>
<keyword evidence="8" id="KW-0112">Calmodulin-binding</keyword>
<evidence type="ECO:0000256" key="9">
    <source>
        <dbReference type="ARBA" id="ARBA00023136"/>
    </source>
</evidence>
<dbReference type="Pfam" id="PF15711">
    <property type="entry name" value="ILEI"/>
    <property type="match status" value="1"/>
</dbReference>
<keyword evidence="9" id="KW-0472">Membrane</keyword>
<feature type="region of interest" description="Disordered" evidence="13">
    <location>
        <begin position="373"/>
        <end position="400"/>
    </location>
</feature>
<organism evidence="17 18">
    <name type="scientific">Clydaea vesicula</name>
    <dbReference type="NCBI Taxonomy" id="447962"/>
    <lineage>
        <taxon>Eukaryota</taxon>
        <taxon>Fungi</taxon>
        <taxon>Fungi incertae sedis</taxon>
        <taxon>Chytridiomycota</taxon>
        <taxon>Chytridiomycota incertae sedis</taxon>
        <taxon>Chytridiomycetes</taxon>
        <taxon>Lobulomycetales</taxon>
        <taxon>Lobulomycetaceae</taxon>
        <taxon>Clydaea</taxon>
    </lineage>
</organism>
<dbReference type="GO" id="GO:0003824">
    <property type="term" value="F:catalytic activity"/>
    <property type="evidence" value="ECO:0007669"/>
    <property type="project" value="UniProtKB-ARBA"/>
</dbReference>
<comment type="subcellular location">
    <subcellularLocation>
        <location evidence="2">Cell membrane</location>
        <topology evidence="2">Lipid-anchor</topology>
        <orientation evidence="2">Cytoplasmic side</orientation>
    </subcellularLocation>
</comment>
<keyword evidence="6" id="KW-0597">Phosphoprotein</keyword>
<dbReference type="Proteomes" id="UP001211065">
    <property type="component" value="Unassembled WGS sequence"/>
</dbReference>
<feature type="region of interest" description="Disordered" evidence="13">
    <location>
        <begin position="713"/>
        <end position="734"/>
    </location>
</feature>
<dbReference type="EMBL" id="JADGJW010000205">
    <property type="protein sequence ID" value="KAJ3221856.1"/>
    <property type="molecule type" value="Genomic_DNA"/>
</dbReference>
<feature type="compositionally biased region" description="Polar residues" evidence="13">
    <location>
        <begin position="715"/>
        <end position="734"/>
    </location>
</feature>
<evidence type="ECO:0000256" key="7">
    <source>
        <dbReference type="ARBA" id="ARBA00022600"/>
    </source>
</evidence>
<reference evidence="17" key="1">
    <citation type="submission" date="2020-05" db="EMBL/GenBank/DDBJ databases">
        <title>Phylogenomic resolution of chytrid fungi.</title>
        <authorList>
            <person name="Stajich J.E."/>
            <person name="Amses K."/>
            <person name="Simmons R."/>
            <person name="Seto K."/>
            <person name="Myers J."/>
            <person name="Bonds A."/>
            <person name="Quandt C.A."/>
            <person name="Barry K."/>
            <person name="Liu P."/>
            <person name="Grigoriev I."/>
            <person name="Longcore J.E."/>
            <person name="James T.Y."/>
        </authorList>
    </citation>
    <scope>NUCLEOTIDE SEQUENCE</scope>
    <source>
        <strain evidence="17">JEL0476</strain>
    </source>
</reference>
<evidence type="ECO:0000259" key="15">
    <source>
        <dbReference type="Pfam" id="PF15711"/>
    </source>
</evidence>
<dbReference type="InterPro" id="IPR039477">
    <property type="entry name" value="ILEI/PANDER_dom"/>
</dbReference>
<evidence type="ECO:0000256" key="4">
    <source>
        <dbReference type="ARBA" id="ARBA00007128"/>
    </source>
</evidence>
<evidence type="ECO:0000259" key="16">
    <source>
        <dbReference type="Pfam" id="PF19292"/>
    </source>
</evidence>
<accession>A0AAD5U6J9</accession>
<dbReference type="InterPro" id="IPR008734">
    <property type="entry name" value="PHK_A/B_su"/>
</dbReference>
<evidence type="ECO:0000256" key="12">
    <source>
        <dbReference type="ARBA" id="ARBA00023289"/>
    </source>
</evidence>
<evidence type="ECO:0000256" key="13">
    <source>
        <dbReference type="SAM" id="MobiDB-lite"/>
    </source>
</evidence>
<evidence type="ECO:0000256" key="5">
    <source>
        <dbReference type="ARBA" id="ARBA00022475"/>
    </source>
</evidence>